<feature type="transmembrane region" description="Helical" evidence="2">
    <location>
        <begin position="172"/>
        <end position="196"/>
    </location>
</feature>
<proteinExistence type="predicted"/>
<evidence type="ECO:0000259" key="3">
    <source>
        <dbReference type="Pfam" id="PF07331"/>
    </source>
</evidence>
<feature type="transmembrane region" description="Helical" evidence="2">
    <location>
        <begin position="26"/>
        <end position="43"/>
    </location>
</feature>
<sequence length="237" mass="23606">MTVANDVPGRVDQASTRSRAPRGSRVLGAVLLLVGVFLLWTAYDSADGDLGVRGPWLAPGVVTGAWVVLAAWYLVGAFLPTGASVPPSAPTGAVPTDRADGGDSAAAATSAAPTASAALAASPASTTSTTSPASAASTASAGEAGPAPVADDGDEPVVQIRWLTPALLAASLIGYVMLLEPAGFVLASAVFFIAAARVLGSRRWVRDVVVAVPLAVVVYLGFTRGLAIALPPGVLPL</sequence>
<keyword evidence="2" id="KW-0472">Membrane</keyword>
<evidence type="ECO:0000313" key="4">
    <source>
        <dbReference type="EMBL" id="MEE6257643.1"/>
    </source>
</evidence>
<feature type="region of interest" description="Disordered" evidence="1">
    <location>
        <begin position="122"/>
        <end position="150"/>
    </location>
</feature>
<evidence type="ECO:0000256" key="2">
    <source>
        <dbReference type="SAM" id="Phobius"/>
    </source>
</evidence>
<evidence type="ECO:0000256" key="1">
    <source>
        <dbReference type="SAM" id="MobiDB-lite"/>
    </source>
</evidence>
<dbReference type="InterPro" id="IPR009936">
    <property type="entry name" value="DUF1468"/>
</dbReference>
<dbReference type="EMBL" id="JAZGQK010000003">
    <property type="protein sequence ID" value="MEE6257643.1"/>
    <property type="molecule type" value="Genomic_DNA"/>
</dbReference>
<dbReference type="Pfam" id="PF07331">
    <property type="entry name" value="TctB"/>
    <property type="match status" value="1"/>
</dbReference>
<feature type="domain" description="DUF1468" evidence="3">
    <location>
        <begin position="26"/>
        <end position="231"/>
    </location>
</feature>
<evidence type="ECO:0000313" key="5">
    <source>
        <dbReference type="Proteomes" id="UP001332243"/>
    </source>
</evidence>
<dbReference type="RefSeq" id="WP_331212764.1">
    <property type="nucleotide sequence ID" value="NZ_JAZGQK010000003.1"/>
</dbReference>
<gene>
    <name evidence="4" type="ORF">V1633_03950</name>
</gene>
<keyword evidence="5" id="KW-1185">Reference proteome</keyword>
<comment type="caution">
    <text evidence="4">The sequence shown here is derived from an EMBL/GenBank/DDBJ whole genome shotgun (WGS) entry which is preliminary data.</text>
</comment>
<feature type="region of interest" description="Disordered" evidence="1">
    <location>
        <begin position="86"/>
        <end position="107"/>
    </location>
</feature>
<protein>
    <submittedName>
        <fullName evidence="4">Tripartite tricarboxylate transporter TctB family protein</fullName>
    </submittedName>
</protein>
<name>A0ABU7RMC8_9ACTN</name>
<accession>A0ABU7RMC8</accession>
<organism evidence="4 5">
    <name type="scientific">Plantactinospora sonchi</name>
    <dbReference type="NCBI Taxonomy" id="1544735"/>
    <lineage>
        <taxon>Bacteria</taxon>
        <taxon>Bacillati</taxon>
        <taxon>Actinomycetota</taxon>
        <taxon>Actinomycetes</taxon>
        <taxon>Micromonosporales</taxon>
        <taxon>Micromonosporaceae</taxon>
        <taxon>Plantactinospora</taxon>
    </lineage>
</organism>
<keyword evidence="2" id="KW-1133">Transmembrane helix</keyword>
<feature type="transmembrane region" description="Helical" evidence="2">
    <location>
        <begin position="208"/>
        <end position="230"/>
    </location>
</feature>
<dbReference type="Proteomes" id="UP001332243">
    <property type="component" value="Unassembled WGS sequence"/>
</dbReference>
<feature type="transmembrane region" description="Helical" evidence="2">
    <location>
        <begin position="55"/>
        <end position="75"/>
    </location>
</feature>
<feature type="compositionally biased region" description="Low complexity" evidence="1">
    <location>
        <begin position="122"/>
        <end position="141"/>
    </location>
</feature>
<reference evidence="4 5" key="1">
    <citation type="submission" date="2024-01" db="EMBL/GenBank/DDBJ databases">
        <title>Genome insights into Plantactinospora sonchi sp. nov.</title>
        <authorList>
            <person name="Wang L."/>
        </authorList>
    </citation>
    <scope>NUCLEOTIDE SEQUENCE [LARGE SCALE GENOMIC DNA]</scope>
    <source>
        <strain evidence="4 5">NEAU-QY2</strain>
    </source>
</reference>
<keyword evidence="2" id="KW-0812">Transmembrane</keyword>